<evidence type="ECO:0000313" key="5">
    <source>
        <dbReference type="Proteomes" id="UP001501705"/>
    </source>
</evidence>
<dbReference type="Pfam" id="PF00072">
    <property type="entry name" value="Response_reg"/>
    <property type="match status" value="1"/>
</dbReference>
<comment type="caution">
    <text evidence="4">The sequence shown here is derived from an EMBL/GenBank/DDBJ whole genome shotgun (WGS) entry which is preliminary data.</text>
</comment>
<keyword evidence="1 2" id="KW-0597">Phosphoprotein</keyword>
<dbReference type="CDD" id="cd00156">
    <property type="entry name" value="REC"/>
    <property type="match status" value="1"/>
</dbReference>
<dbReference type="Gene3D" id="3.40.50.2300">
    <property type="match status" value="1"/>
</dbReference>
<evidence type="ECO:0000256" key="2">
    <source>
        <dbReference type="PROSITE-ProRule" id="PRU00169"/>
    </source>
</evidence>
<accession>A0ABP4P575</accession>
<feature type="modified residue" description="4-aspartylphosphate" evidence="2">
    <location>
        <position position="52"/>
    </location>
</feature>
<dbReference type="SMART" id="SM00448">
    <property type="entry name" value="REC"/>
    <property type="match status" value="1"/>
</dbReference>
<gene>
    <name evidence="4" type="ORF">GCM10009804_33390</name>
</gene>
<proteinExistence type="predicted"/>
<dbReference type="InterPro" id="IPR011006">
    <property type="entry name" value="CheY-like_superfamily"/>
</dbReference>
<dbReference type="Proteomes" id="UP001501705">
    <property type="component" value="Unassembled WGS sequence"/>
</dbReference>
<keyword evidence="5" id="KW-1185">Reference proteome</keyword>
<dbReference type="PANTHER" id="PTHR44591">
    <property type="entry name" value="STRESS RESPONSE REGULATOR PROTEIN 1"/>
    <property type="match status" value="1"/>
</dbReference>
<feature type="domain" description="Response regulatory" evidence="3">
    <location>
        <begin position="2"/>
        <end position="117"/>
    </location>
</feature>
<evidence type="ECO:0000256" key="1">
    <source>
        <dbReference type="ARBA" id="ARBA00022553"/>
    </source>
</evidence>
<organism evidence="4 5">
    <name type="scientific">Kribbella hippodromi</name>
    <dbReference type="NCBI Taxonomy" id="434347"/>
    <lineage>
        <taxon>Bacteria</taxon>
        <taxon>Bacillati</taxon>
        <taxon>Actinomycetota</taxon>
        <taxon>Actinomycetes</taxon>
        <taxon>Propionibacteriales</taxon>
        <taxon>Kribbellaceae</taxon>
        <taxon>Kribbella</taxon>
    </lineage>
</organism>
<name>A0ABP4P575_9ACTN</name>
<dbReference type="PANTHER" id="PTHR44591:SF3">
    <property type="entry name" value="RESPONSE REGULATORY DOMAIN-CONTAINING PROTEIN"/>
    <property type="match status" value="1"/>
</dbReference>
<sequence length="117" mass="12283">MRCVIVDDSRRFLNAARGLLVREGVTVVGTATSTAEATDLVQHLRPDVVLVDIDLGGESGFELITRLYAAGTSAPMILISSHAEQDYADLIAASPAIGFVAKTSLSAGAIRRLLTNG</sequence>
<dbReference type="InterPro" id="IPR001789">
    <property type="entry name" value="Sig_transdc_resp-reg_receiver"/>
</dbReference>
<dbReference type="SUPFAM" id="SSF52172">
    <property type="entry name" value="CheY-like"/>
    <property type="match status" value="1"/>
</dbReference>
<reference evidence="5" key="1">
    <citation type="journal article" date="2019" name="Int. J. Syst. Evol. Microbiol.">
        <title>The Global Catalogue of Microorganisms (GCM) 10K type strain sequencing project: providing services to taxonomists for standard genome sequencing and annotation.</title>
        <authorList>
            <consortium name="The Broad Institute Genomics Platform"/>
            <consortium name="The Broad Institute Genome Sequencing Center for Infectious Disease"/>
            <person name="Wu L."/>
            <person name="Ma J."/>
        </authorList>
    </citation>
    <scope>NUCLEOTIDE SEQUENCE [LARGE SCALE GENOMIC DNA]</scope>
    <source>
        <strain evidence="5">JCM 15572</strain>
    </source>
</reference>
<dbReference type="PROSITE" id="PS50110">
    <property type="entry name" value="RESPONSE_REGULATORY"/>
    <property type="match status" value="1"/>
</dbReference>
<evidence type="ECO:0000259" key="3">
    <source>
        <dbReference type="PROSITE" id="PS50110"/>
    </source>
</evidence>
<dbReference type="RefSeq" id="WP_344234444.1">
    <property type="nucleotide sequence ID" value="NZ_BAAAPH010000009.1"/>
</dbReference>
<dbReference type="InterPro" id="IPR050595">
    <property type="entry name" value="Bact_response_regulator"/>
</dbReference>
<evidence type="ECO:0000313" key="4">
    <source>
        <dbReference type="EMBL" id="GAA1574046.1"/>
    </source>
</evidence>
<dbReference type="EMBL" id="BAAAPH010000009">
    <property type="protein sequence ID" value="GAA1574046.1"/>
    <property type="molecule type" value="Genomic_DNA"/>
</dbReference>
<protein>
    <submittedName>
        <fullName evidence="4">Response regulator transcription factor</fullName>
    </submittedName>
</protein>